<comment type="similarity">
    <text evidence="3">Belongs to the RNase Z family.</text>
</comment>
<feature type="region of interest" description="Disordered" evidence="12">
    <location>
        <begin position="253"/>
        <end position="309"/>
    </location>
</feature>
<dbReference type="GO" id="GO:0046872">
    <property type="term" value="F:metal ion binding"/>
    <property type="evidence" value="ECO:0007669"/>
    <property type="project" value="UniProtKB-KW"/>
</dbReference>
<dbReference type="Proteomes" id="UP001152649">
    <property type="component" value="Unassembled WGS sequence"/>
</dbReference>
<dbReference type="InterPro" id="IPR046347">
    <property type="entry name" value="bZIP_sf"/>
</dbReference>
<evidence type="ECO:0000313" key="15">
    <source>
        <dbReference type="Proteomes" id="UP001152649"/>
    </source>
</evidence>
<evidence type="ECO:0000256" key="7">
    <source>
        <dbReference type="ARBA" id="ARBA00022723"/>
    </source>
</evidence>
<evidence type="ECO:0000256" key="8">
    <source>
        <dbReference type="ARBA" id="ARBA00022759"/>
    </source>
</evidence>
<evidence type="ECO:0000256" key="11">
    <source>
        <dbReference type="SAM" id="Coils"/>
    </source>
</evidence>
<organism evidence="14 15">
    <name type="scientific">Penicillium salamii</name>
    <dbReference type="NCBI Taxonomy" id="1612424"/>
    <lineage>
        <taxon>Eukaryota</taxon>
        <taxon>Fungi</taxon>
        <taxon>Dikarya</taxon>
        <taxon>Ascomycota</taxon>
        <taxon>Pezizomycotina</taxon>
        <taxon>Eurotiomycetes</taxon>
        <taxon>Eurotiomycetidae</taxon>
        <taxon>Eurotiales</taxon>
        <taxon>Aspergillaceae</taxon>
        <taxon>Penicillium</taxon>
    </lineage>
</organism>
<dbReference type="Gene3D" id="1.20.5.170">
    <property type="match status" value="1"/>
</dbReference>
<evidence type="ECO:0000259" key="13">
    <source>
        <dbReference type="PROSITE" id="PS50217"/>
    </source>
</evidence>
<feature type="region of interest" description="Disordered" evidence="12">
    <location>
        <begin position="40"/>
        <end position="93"/>
    </location>
</feature>
<feature type="compositionally biased region" description="Low complexity" evidence="12">
    <location>
        <begin position="373"/>
        <end position="391"/>
    </location>
</feature>
<dbReference type="FunFam" id="1.20.5.170:FF:000031">
    <property type="entry name" value="BZIP transcription factor (MeaB)"/>
    <property type="match status" value="1"/>
</dbReference>
<keyword evidence="7" id="KW-0479">Metal-binding</keyword>
<dbReference type="SUPFAM" id="SSF57959">
    <property type="entry name" value="Leucine zipper domain"/>
    <property type="match status" value="1"/>
</dbReference>
<gene>
    <name evidence="14" type="ORF">PSALAMII_LOCUS6221</name>
</gene>
<keyword evidence="6" id="KW-0540">Nuclease</keyword>
<feature type="region of interest" description="Disordered" evidence="12">
    <location>
        <begin position="639"/>
        <end position="673"/>
    </location>
</feature>
<evidence type="ECO:0000256" key="1">
    <source>
        <dbReference type="ARBA" id="ARBA00000402"/>
    </source>
</evidence>
<keyword evidence="9" id="KW-0378">Hydrolase</keyword>
<feature type="region of interest" description="Disordered" evidence="12">
    <location>
        <begin position="921"/>
        <end position="957"/>
    </location>
</feature>
<evidence type="ECO:0000256" key="2">
    <source>
        <dbReference type="ARBA" id="ARBA00001947"/>
    </source>
</evidence>
<dbReference type="PROSITE" id="PS50217">
    <property type="entry name" value="BZIP"/>
    <property type="match status" value="1"/>
</dbReference>
<name>A0A9W4JCU8_9EURO</name>
<feature type="region of interest" description="Disordered" evidence="12">
    <location>
        <begin position="192"/>
        <end position="235"/>
    </location>
</feature>
<keyword evidence="10" id="KW-0862">Zinc</keyword>
<evidence type="ECO:0000256" key="5">
    <source>
        <dbReference type="ARBA" id="ARBA00022694"/>
    </source>
</evidence>
<accession>A0A9W4JCU8</accession>
<feature type="compositionally biased region" description="Polar residues" evidence="12">
    <location>
        <begin position="1723"/>
        <end position="1732"/>
    </location>
</feature>
<dbReference type="EMBL" id="CAJVPG010000266">
    <property type="protein sequence ID" value="CAG8385924.1"/>
    <property type="molecule type" value="Genomic_DNA"/>
</dbReference>
<dbReference type="GO" id="GO:0042781">
    <property type="term" value="F:3'-tRNA processing endoribonuclease activity"/>
    <property type="evidence" value="ECO:0007669"/>
    <property type="project" value="UniProtKB-EC"/>
</dbReference>
<feature type="compositionally biased region" description="Polar residues" evidence="12">
    <location>
        <begin position="253"/>
        <end position="266"/>
    </location>
</feature>
<feature type="compositionally biased region" description="Low complexity" evidence="12">
    <location>
        <begin position="193"/>
        <end position="206"/>
    </location>
</feature>
<dbReference type="PANTHER" id="PTHR12553">
    <property type="entry name" value="ZINC PHOSPHODIESTERASE ELAC PROTEIN 2"/>
    <property type="match status" value="1"/>
</dbReference>
<keyword evidence="11" id="KW-0175">Coiled coil</keyword>
<evidence type="ECO:0000256" key="9">
    <source>
        <dbReference type="ARBA" id="ARBA00022801"/>
    </source>
</evidence>
<protein>
    <recommendedName>
        <fullName evidence="4">ribonuclease Z</fullName>
        <ecNumber evidence="4">3.1.26.11</ecNumber>
    </recommendedName>
</protein>
<feature type="coiled-coil region" evidence="11">
    <location>
        <begin position="1670"/>
        <end position="1707"/>
    </location>
</feature>
<dbReference type="Pfam" id="PF12706">
    <property type="entry name" value="Lactamase_B_2"/>
    <property type="match status" value="1"/>
</dbReference>
<keyword evidence="15" id="KW-1185">Reference proteome</keyword>
<dbReference type="CDD" id="cd07718">
    <property type="entry name" value="RNaseZ_ELAC1_ELAC2-C-term-like_MBL-fold"/>
    <property type="match status" value="1"/>
</dbReference>
<comment type="caution">
    <text evidence="14">The sequence shown here is derived from an EMBL/GenBank/DDBJ whole genome shotgun (WGS) entry which is preliminary data.</text>
</comment>
<dbReference type="InterPro" id="IPR004827">
    <property type="entry name" value="bZIP"/>
</dbReference>
<comment type="cofactor">
    <cofactor evidence="2">
        <name>Zn(2+)</name>
        <dbReference type="ChEBI" id="CHEBI:29105"/>
    </cofactor>
</comment>
<dbReference type="EC" id="3.1.26.11" evidence="4"/>
<dbReference type="InterPro" id="IPR047151">
    <property type="entry name" value="RNZ2-like"/>
</dbReference>
<proteinExistence type="inferred from homology"/>
<dbReference type="SMART" id="SM00338">
    <property type="entry name" value="BRLZ"/>
    <property type="match status" value="1"/>
</dbReference>
<feature type="region of interest" description="Disordered" evidence="12">
    <location>
        <begin position="811"/>
        <end position="842"/>
    </location>
</feature>
<feature type="region of interest" description="Disordered" evidence="12">
    <location>
        <begin position="364"/>
        <end position="409"/>
    </location>
</feature>
<feature type="compositionally biased region" description="Low complexity" evidence="12">
    <location>
        <begin position="48"/>
        <end position="67"/>
    </location>
</feature>
<dbReference type="InterPro" id="IPR001279">
    <property type="entry name" value="Metallo-B-lactamas"/>
</dbReference>
<dbReference type="InterPro" id="IPR027794">
    <property type="entry name" value="tRNase_Z_dom"/>
</dbReference>
<dbReference type="Pfam" id="PF13691">
    <property type="entry name" value="Lactamase_B_4"/>
    <property type="match status" value="1"/>
</dbReference>
<dbReference type="Gene3D" id="3.60.15.10">
    <property type="entry name" value="Ribonuclease Z/Hydroxyacylglutathione hydrolase-like"/>
    <property type="match status" value="2"/>
</dbReference>
<dbReference type="SUPFAM" id="SSF56281">
    <property type="entry name" value="Metallo-hydrolase/oxidoreductase"/>
    <property type="match status" value="2"/>
</dbReference>
<evidence type="ECO:0000256" key="6">
    <source>
        <dbReference type="ARBA" id="ARBA00022722"/>
    </source>
</evidence>
<feature type="region of interest" description="Disordered" evidence="12">
    <location>
        <begin position="1581"/>
        <end position="1604"/>
    </location>
</feature>
<keyword evidence="5" id="KW-0819">tRNA processing</keyword>
<sequence length="1753" mass="193347">MATLTEHPMQPASYEQDLDSFINFEQLTYTSDPARSKIAMTSQPSVASTEFSTSDSRSASFASSGQSPLAFQGPSHQYDEHRQQTGLPPGALSMTYNQVPMGFTNSQGFPVNADMYAGHHMKREEGPFDFNAAPARNPSEMDIESDSMNASPYFYPANPAKGQYVDPNALGGHELAQAGPSTQVGRMYPGMHQQQAAMAKAQQQKQTDMARSQVQPRAEQTPVLPQARGPRNPDPVVEERISRLLQQMRQNAMANGEGSPTPSNGMPQMAKSRKDEADMDEDERLLASEEGKKLSSKERRQLRNKVSARAFRSRRKEYIGQLESEVAARTSEAHEVRLQNRALYEENARLNDLARMLLGSPHFSNFLNEMEGPQQQQQQQPQQPQQQAQQPTPQPSMQAMPKENTNRGQEFQMQQNAQPNMVMMPNQGMDPNMAMNTAGWNTGIDMNFGNTPVFAVMEVPEGPALDAEMLSGKSSSFSVPESSKNDAPIIEAPTSGSSSQFDIGVSNPDVEIDESDPAFALFVDTPASASNAESTFEGIPSEKASEFELVLDTSDVSDSAKRNFNALCHSIDAAFERLYVGSNTRASNSYKFLPPKTITPPKLASLRARGLLLAAPNRAFTGVFLHPISRSTFLRTYNTSRGARKPSYPPRSAPRRTSRYQPTLNPSRDLPLRARQPGVDPKAYIISTAPLERYYQPWDDYLICEPSKFEVFSTPPKSAINPMKFFYQTITTPTADTPGTAIALNFPDKRYIFGQLSEGTQRACTERGVKLALLSDVFVTGRAEWSNTGGLIGMILTLADTVTSSLAAAEDERQKKAARKAARGDTQNSKAQKHGSSYIERDGESVLQKGNLTVHGPTNLTHTLATARRFVFRKGMPVYLKEYDSETMDKKMPFGVVDPFETPSWTDSNIKVWALPISPAADKKTSAKARQSQSPRKRSLDEFQETESDGFLDQRTKDRMTTQSIVQDMFNSTWKMDALHETPLAEVQMPAAMFVRNPETKDLEPYKGPVPGGNEPLPDITVLVRKPWPGATVESLPPTTPSKEAISYIVRNHDIRGKFDPKKAQEHNVEKGFKFAKLTKGESVESLDGKIVTPEMVLGTPRLGKGVAIMDVPSPEYVEDLVNRAEWNSPTVMAGLQAFIWILGSGVAEHPEFQAFVAKMSHCTHTVSGTDQCPNYLALTSCASSAVQLARLQPKSYGVPVHDNTTLPQHGSSNAGSESAVAALQNSPLIPLSPGHILDIEPNFGLNDEEVMTRFNPHTTVTQIPRSVQQRLDVINQRVAKPAFQKKLQAQRAEWPGTDAEIIALGTGSSVPSKYRNVSATLINVPGYGYYLLDCGENTLGQMKRVFEPEELRKVLQNLRMIWISHLHADHHLGTATVIKAWYKENYKGGASTTSSEEPITKVLEQKRLAIVSDEAMLSWLEEYSQVEDFGFNKLLTMTVHLDTEKLTTHFSHRLPSGRRAQLSFNDHSSPLTPLLKAATGLEDILTCRVKHCKGALAVSLVFPNGFKVSYSGDCRPSEKFAFIGKDSTVLIHEATFGHDMVGSAIAKRHSTSAEAVEVGRRMRARAILLTHFSQRYQKVAYSDNRSSDKPNPRDAAAKEPVDADIPFDDPQDEVIDNHSQLSDDIAFSKNKSQTGPFTGPIVGAMDYMRVKVGDFSLAQAYAPTMEKLVDLSERAAQEATERAKQVIREQEEAKKAKNNKKFAKHAAAAATAAAAVAVEVQPETQTEPQKPSRSLWSASESESGWETSDAEL</sequence>
<evidence type="ECO:0000256" key="4">
    <source>
        <dbReference type="ARBA" id="ARBA00012477"/>
    </source>
</evidence>
<feature type="region of interest" description="Disordered" evidence="12">
    <location>
        <begin position="1719"/>
        <end position="1753"/>
    </location>
</feature>
<evidence type="ECO:0000256" key="3">
    <source>
        <dbReference type="ARBA" id="ARBA00007823"/>
    </source>
</evidence>
<keyword evidence="8" id="KW-0255">Endonuclease</keyword>
<feature type="compositionally biased region" description="Basic and acidic residues" evidence="12">
    <location>
        <begin position="1586"/>
        <end position="1602"/>
    </location>
</feature>
<dbReference type="GO" id="GO:1990180">
    <property type="term" value="P:mitochondrial tRNA 3'-end processing"/>
    <property type="evidence" value="ECO:0007669"/>
    <property type="project" value="TreeGrafter"/>
</dbReference>
<feature type="domain" description="BZIP" evidence="13">
    <location>
        <begin position="294"/>
        <end position="357"/>
    </location>
</feature>
<comment type="catalytic activity">
    <reaction evidence="1">
        <text>Endonucleolytic cleavage of RNA, removing extra 3' nucleotides from tRNA precursor, generating 3' termini of tRNAs. A 3'-hydroxy group is left at the tRNA terminus and a 5'-phosphoryl group is left at the trailer molecule.</text>
        <dbReference type="EC" id="3.1.26.11"/>
    </reaction>
</comment>
<feature type="compositionally biased region" description="Low complexity" evidence="12">
    <location>
        <begin position="1733"/>
        <end position="1753"/>
    </location>
</feature>
<dbReference type="GO" id="GO:0005739">
    <property type="term" value="C:mitochondrion"/>
    <property type="evidence" value="ECO:0007669"/>
    <property type="project" value="TreeGrafter"/>
</dbReference>
<dbReference type="CDD" id="cd14810">
    <property type="entry name" value="bZIP_u1"/>
    <property type="match status" value="1"/>
</dbReference>
<evidence type="ECO:0000256" key="12">
    <source>
        <dbReference type="SAM" id="MobiDB-lite"/>
    </source>
</evidence>
<reference evidence="14" key="1">
    <citation type="submission" date="2021-07" db="EMBL/GenBank/DDBJ databases">
        <authorList>
            <person name="Branca A.L. A."/>
        </authorList>
    </citation>
    <scope>NUCLEOTIDE SEQUENCE</scope>
</reference>
<evidence type="ECO:0000313" key="14">
    <source>
        <dbReference type="EMBL" id="CAG8385924.1"/>
    </source>
</evidence>
<dbReference type="GO" id="GO:0003700">
    <property type="term" value="F:DNA-binding transcription factor activity"/>
    <property type="evidence" value="ECO:0007669"/>
    <property type="project" value="InterPro"/>
</dbReference>
<dbReference type="OrthoDB" id="100006at2759"/>
<dbReference type="InterPro" id="IPR036866">
    <property type="entry name" value="RibonucZ/Hydroxyglut_hydro"/>
</dbReference>
<evidence type="ECO:0000256" key="10">
    <source>
        <dbReference type="ARBA" id="ARBA00022833"/>
    </source>
</evidence>
<dbReference type="PANTHER" id="PTHR12553:SF49">
    <property type="entry name" value="ZINC PHOSPHODIESTERASE ELAC PROTEIN 2"/>
    <property type="match status" value="1"/>
</dbReference>
<dbReference type="SUPFAM" id="SSF81995">
    <property type="entry name" value="beta-sandwich domain of Sec23/24"/>
    <property type="match status" value="1"/>
</dbReference>
<feature type="compositionally biased region" description="Basic and acidic residues" evidence="12">
    <location>
        <begin position="284"/>
        <end position="301"/>
    </location>
</feature>